<protein>
    <recommendedName>
        <fullName evidence="3">HNH nuclease domain-containing protein</fullName>
    </recommendedName>
</protein>
<gene>
    <name evidence="1" type="ORF">CONLIGDRAFT_686658</name>
</gene>
<evidence type="ECO:0000313" key="1">
    <source>
        <dbReference type="EMBL" id="OIW23219.1"/>
    </source>
</evidence>
<organism evidence="1 2">
    <name type="scientific">Coniochaeta ligniaria NRRL 30616</name>
    <dbReference type="NCBI Taxonomy" id="1408157"/>
    <lineage>
        <taxon>Eukaryota</taxon>
        <taxon>Fungi</taxon>
        <taxon>Dikarya</taxon>
        <taxon>Ascomycota</taxon>
        <taxon>Pezizomycotina</taxon>
        <taxon>Sordariomycetes</taxon>
        <taxon>Sordariomycetidae</taxon>
        <taxon>Coniochaetales</taxon>
        <taxon>Coniochaetaceae</taxon>
        <taxon>Coniochaeta</taxon>
    </lineage>
</organism>
<keyword evidence="2" id="KW-1185">Reference proteome</keyword>
<evidence type="ECO:0008006" key="3">
    <source>
        <dbReference type="Google" id="ProtNLM"/>
    </source>
</evidence>
<dbReference type="AlphaFoldDB" id="A0A1J7I771"/>
<sequence>MEWARFFGSRALGKTDYSWNIVSLTPTLRRFCGKRLFGLTYMGMERVLGTAEVNVSGEFWWMFSNGMDPLREICPQKDGHKFLIDLHELHDSPTLGPDGGEEQVRHGVSSVYHAEIHRPLVSGQNFVVHCDSKADAEKMKAMLEFQWICQSLLPSAQEFFVGAVWTQGRDTVYLVELC</sequence>
<evidence type="ECO:0000313" key="2">
    <source>
        <dbReference type="Proteomes" id="UP000182658"/>
    </source>
</evidence>
<dbReference type="OrthoDB" id="5416097at2759"/>
<dbReference type="EMBL" id="KV875107">
    <property type="protein sequence ID" value="OIW23219.1"/>
    <property type="molecule type" value="Genomic_DNA"/>
</dbReference>
<dbReference type="InParanoid" id="A0A1J7I771"/>
<proteinExistence type="predicted"/>
<name>A0A1J7I771_9PEZI</name>
<reference evidence="1 2" key="1">
    <citation type="submission" date="2016-10" db="EMBL/GenBank/DDBJ databases">
        <title>Draft genome sequence of Coniochaeta ligniaria NRRL30616, a lignocellulolytic fungus for bioabatement of inhibitors in plant biomass hydrolysates.</title>
        <authorList>
            <consortium name="DOE Joint Genome Institute"/>
            <person name="Jimenez D.J."/>
            <person name="Hector R.E."/>
            <person name="Riley R."/>
            <person name="Sun H."/>
            <person name="Grigoriev I.V."/>
            <person name="Van Elsas J.D."/>
            <person name="Nichols N.N."/>
        </authorList>
    </citation>
    <scope>NUCLEOTIDE SEQUENCE [LARGE SCALE GENOMIC DNA]</scope>
    <source>
        <strain evidence="1 2">NRRL 30616</strain>
    </source>
</reference>
<dbReference type="Proteomes" id="UP000182658">
    <property type="component" value="Unassembled WGS sequence"/>
</dbReference>
<accession>A0A1J7I771</accession>